<feature type="domain" description="SnoaL-like" evidence="1">
    <location>
        <begin position="12"/>
        <end position="135"/>
    </location>
</feature>
<dbReference type="InterPro" id="IPR037401">
    <property type="entry name" value="SnoaL-like"/>
</dbReference>
<organism evidence="2 3">
    <name type="scientific">Marinibaculum pumilum</name>
    <dbReference type="NCBI Taxonomy" id="1766165"/>
    <lineage>
        <taxon>Bacteria</taxon>
        <taxon>Pseudomonadati</taxon>
        <taxon>Pseudomonadota</taxon>
        <taxon>Alphaproteobacteria</taxon>
        <taxon>Rhodospirillales</taxon>
        <taxon>Rhodospirillaceae</taxon>
        <taxon>Marinibaculum</taxon>
    </lineage>
</organism>
<dbReference type="InterPro" id="IPR032710">
    <property type="entry name" value="NTF2-like_dom_sf"/>
</dbReference>
<reference evidence="3" key="1">
    <citation type="journal article" date="2019" name="Int. J. Syst. Evol. Microbiol.">
        <title>The Global Catalogue of Microorganisms (GCM) 10K type strain sequencing project: providing services to taxonomists for standard genome sequencing and annotation.</title>
        <authorList>
            <consortium name="The Broad Institute Genomics Platform"/>
            <consortium name="The Broad Institute Genome Sequencing Center for Infectious Disease"/>
            <person name="Wu L."/>
            <person name="Ma J."/>
        </authorList>
    </citation>
    <scope>NUCLEOTIDE SEQUENCE [LARGE SCALE GENOMIC DNA]</scope>
    <source>
        <strain evidence="3">KCTC 42964</strain>
    </source>
</reference>
<dbReference type="RefSeq" id="WP_379906663.1">
    <property type="nucleotide sequence ID" value="NZ_JBHRTR010000054.1"/>
</dbReference>
<keyword evidence="3" id="KW-1185">Reference proteome</keyword>
<comment type="caution">
    <text evidence="2">The sequence shown here is derived from an EMBL/GenBank/DDBJ whole genome shotgun (WGS) entry which is preliminary data.</text>
</comment>
<dbReference type="Pfam" id="PF13577">
    <property type="entry name" value="SnoaL_4"/>
    <property type="match status" value="1"/>
</dbReference>
<dbReference type="Proteomes" id="UP001595528">
    <property type="component" value="Unassembled WGS sequence"/>
</dbReference>
<evidence type="ECO:0000259" key="1">
    <source>
        <dbReference type="Pfam" id="PF13577"/>
    </source>
</evidence>
<gene>
    <name evidence="2" type="ORF">ACFOGJ_28385</name>
</gene>
<proteinExistence type="predicted"/>
<evidence type="ECO:0000313" key="3">
    <source>
        <dbReference type="Proteomes" id="UP001595528"/>
    </source>
</evidence>
<dbReference type="Gene3D" id="3.10.450.50">
    <property type="match status" value="1"/>
</dbReference>
<sequence length="158" mass="17962">MSSDDLAARIDRLESIEAIKKLKHIYMEHCDLGYPPAKLGPLFVDDAVWTNALFGHHDGRKAIETFFGGVSGQIVFAAHLALNFIIDVDGDTATGRWRILMPCTMMEDGQKVARWILGDYDEEYVRRDGTWLFKKIDFVINFNVPQDQSWAGQEQVRG</sequence>
<protein>
    <submittedName>
        <fullName evidence="2">Nuclear transport factor 2 family protein</fullName>
    </submittedName>
</protein>
<name>A0ABV7L9J5_9PROT</name>
<dbReference type="EMBL" id="JBHRTR010000054">
    <property type="protein sequence ID" value="MFC3231199.1"/>
    <property type="molecule type" value="Genomic_DNA"/>
</dbReference>
<accession>A0ABV7L9J5</accession>
<dbReference type="SUPFAM" id="SSF54427">
    <property type="entry name" value="NTF2-like"/>
    <property type="match status" value="1"/>
</dbReference>
<evidence type="ECO:0000313" key="2">
    <source>
        <dbReference type="EMBL" id="MFC3231199.1"/>
    </source>
</evidence>